<dbReference type="RefSeq" id="WP_380749771.1">
    <property type="nucleotide sequence ID" value="NZ_JBHSRF010000010.1"/>
</dbReference>
<organism evidence="8 9">
    <name type="scientific">Sphaerisporangium aureirubrum</name>
    <dbReference type="NCBI Taxonomy" id="1544736"/>
    <lineage>
        <taxon>Bacteria</taxon>
        <taxon>Bacillati</taxon>
        <taxon>Actinomycetota</taxon>
        <taxon>Actinomycetes</taxon>
        <taxon>Streptosporangiales</taxon>
        <taxon>Streptosporangiaceae</taxon>
        <taxon>Sphaerisporangium</taxon>
    </lineage>
</organism>
<evidence type="ECO:0000256" key="1">
    <source>
        <dbReference type="ARBA" id="ARBA00004651"/>
    </source>
</evidence>
<feature type="transmembrane region" description="Helical" evidence="6">
    <location>
        <begin position="423"/>
        <end position="440"/>
    </location>
</feature>
<keyword evidence="2 6" id="KW-0812">Transmembrane</keyword>
<feature type="transmembrane region" description="Helical" evidence="6">
    <location>
        <begin position="294"/>
        <end position="317"/>
    </location>
</feature>
<evidence type="ECO:0000313" key="8">
    <source>
        <dbReference type="EMBL" id="MFC6081577.1"/>
    </source>
</evidence>
<dbReference type="Proteomes" id="UP001596137">
    <property type="component" value="Unassembled WGS sequence"/>
</dbReference>
<feature type="transmembrane region" description="Helical" evidence="6">
    <location>
        <begin position="358"/>
        <end position="378"/>
    </location>
</feature>
<keyword evidence="9" id="KW-1185">Reference proteome</keyword>
<evidence type="ECO:0000256" key="2">
    <source>
        <dbReference type="ARBA" id="ARBA00022692"/>
    </source>
</evidence>
<dbReference type="EMBL" id="JBHSRF010000010">
    <property type="protein sequence ID" value="MFC6081577.1"/>
    <property type="molecule type" value="Genomic_DNA"/>
</dbReference>
<feature type="region of interest" description="Disordered" evidence="5">
    <location>
        <begin position="1"/>
        <end position="39"/>
    </location>
</feature>
<reference evidence="9" key="1">
    <citation type="journal article" date="2019" name="Int. J. Syst. Evol. Microbiol.">
        <title>The Global Catalogue of Microorganisms (GCM) 10K type strain sequencing project: providing services to taxonomists for standard genome sequencing and annotation.</title>
        <authorList>
            <consortium name="The Broad Institute Genomics Platform"/>
            <consortium name="The Broad Institute Genome Sequencing Center for Infectious Disease"/>
            <person name="Wu L."/>
            <person name="Ma J."/>
        </authorList>
    </citation>
    <scope>NUCLEOTIDE SEQUENCE [LARGE SCALE GENOMIC DNA]</scope>
    <source>
        <strain evidence="9">JCM 30346</strain>
    </source>
</reference>
<comment type="caution">
    <text evidence="8">The sequence shown here is derived from an EMBL/GenBank/DDBJ whole genome shotgun (WGS) entry which is preliminary data.</text>
</comment>
<accession>A0ABW1NG90</accession>
<sequence length="450" mass="44824">MTTFGPHPQEIAAAAAAPPGSAAEPPPASAGDGPPPPSPRSALRRYALVSALMWLPAGLTLPVMVLLMSGRGLSLAQVGTVTAIHSVVVVVLELPTGGLADVIGRRVVLAASALLSMVALVLMATATTFWPFAGWAVLQGTARALSSGPAQAWYVDTLHRAAGPDADLRHGLSRGEAASSVSLCLATLAGGLIPLVAPGGLAVPVVAGAVAALVLFVVVLAAMPEPPRARPTLRSVLRDVPVTVGSGAGLAVRDPGLRRLVSIAFVLGIGLAVIELLTPGRLAELTGDAESGGLAYAVVAAGGFGAHALGSWVAPWVTRTLGRPSRAAVAGTVVSALALAVLAASAVLGGVAGVVTAGAAYVALFAGMAVAELVRVAMMHERVASSRRATLMSVDSLQLQFGAALSAVGFGALAGAIGSSAVWWLVGGITLLSALLYVRVPAPAPTPSRT</sequence>
<dbReference type="PANTHER" id="PTHR23530">
    <property type="entry name" value="TRANSPORT PROTEIN-RELATED"/>
    <property type="match status" value="1"/>
</dbReference>
<feature type="domain" description="Major facilitator superfamily (MFS) profile" evidence="7">
    <location>
        <begin position="42"/>
        <end position="445"/>
    </location>
</feature>
<gene>
    <name evidence="8" type="ORF">ACFP1K_10425</name>
</gene>
<dbReference type="Gene3D" id="1.20.1250.20">
    <property type="entry name" value="MFS general substrate transporter like domains"/>
    <property type="match status" value="1"/>
</dbReference>
<dbReference type="InterPro" id="IPR011701">
    <property type="entry name" value="MFS"/>
</dbReference>
<dbReference type="SUPFAM" id="SSF103473">
    <property type="entry name" value="MFS general substrate transporter"/>
    <property type="match status" value="1"/>
</dbReference>
<dbReference type="PANTHER" id="PTHR23530:SF1">
    <property type="entry name" value="PERMEASE, MAJOR FACILITATOR SUPERFAMILY-RELATED"/>
    <property type="match status" value="1"/>
</dbReference>
<feature type="compositionally biased region" description="Pro residues" evidence="5">
    <location>
        <begin position="24"/>
        <end position="39"/>
    </location>
</feature>
<feature type="transmembrane region" description="Helical" evidence="6">
    <location>
        <begin position="74"/>
        <end position="95"/>
    </location>
</feature>
<feature type="transmembrane region" description="Helical" evidence="6">
    <location>
        <begin position="107"/>
        <end position="130"/>
    </location>
</feature>
<proteinExistence type="predicted"/>
<dbReference type="PROSITE" id="PS00216">
    <property type="entry name" value="SUGAR_TRANSPORT_1"/>
    <property type="match status" value="1"/>
</dbReference>
<feature type="transmembrane region" description="Helical" evidence="6">
    <location>
        <begin position="260"/>
        <end position="282"/>
    </location>
</feature>
<dbReference type="Pfam" id="PF07690">
    <property type="entry name" value="MFS_1"/>
    <property type="match status" value="1"/>
</dbReference>
<protein>
    <submittedName>
        <fullName evidence="8">MFS transporter</fullName>
    </submittedName>
</protein>
<dbReference type="InterPro" id="IPR036259">
    <property type="entry name" value="MFS_trans_sf"/>
</dbReference>
<evidence type="ECO:0000259" key="7">
    <source>
        <dbReference type="PROSITE" id="PS50850"/>
    </source>
</evidence>
<keyword evidence="4 6" id="KW-0472">Membrane</keyword>
<dbReference type="InterPro" id="IPR020846">
    <property type="entry name" value="MFS_dom"/>
</dbReference>
<evidence type="ECO:0000313" key="9">
    <source>
        <dbReference type="Proteomes" id="UP001596137"/>
    </source>
</evidence>
<comment type="subcellular location">
    <subcellularLocation>
        <location evidence="1">Cell membrane</location>
        <topology evidence="1">Multi-pass membrane protein</topology>
    </subcellularLocation>
</comment>
<keyword evidence="3 6" id="KW-1133">Transmembrane helix</keyword>
<feature type="transmembrane region" description="Helical" evidence="6">
    <location>
        <begin position="329"/>
        <end position="352"/>
    </location>
</feature>
<dbReference type="InterPro" id="IPR053160">
    <property type="entry name" value="MFS_DHA3_Transporter"/>
</dbReference>
<evidence type="ECO:0000256" key="6">
    <source>
        <dbReference type="SAM" id="Phobius"/>
    </source>
</evidence>
<feature type="compositionally biased region" description="Low complexity" evidence="5">
    <location>
        <begin position="12"/>
        <end position="23"/>
    </location>
</feature>
<evidence type="ECO:0000256" key="5">
    <source>
        <dbReference type="SAM" id="MobiDB-lite"/>
    </source>
</evidence>
<feature type="transmembrane region" description="Helical" evidence="6">
    <location>
        <begin position="46"/>
        <end position="68"/>
    </location>
</feature>
<evidence type="ECO:0000256" key="4">
    <source>
        <dbReference type="ARBA" id="ARBA00023136"/>
    </source>
</evidence>
<evidence type="ECO:0000256" key="3">
    <source>
        <dbReference type="ARBA" id="ARBA00022989"/>
    </source>
</evidence>
<dbReference type="PROSITE" id="PS50850">
    <property type="entry name" value="MFS"/>
    <property type="match status" value="1"/>
</dbReference>
<feature type="transmembrane region" description="Helical" evidence="6">
    <location>
        <begin position="201"/>
        <end position="223"/>
    </location>
</feature>
<name>A0ABW1NG90_9ACTN</name>
<dbReference type="InterPro" id="IPR005829">
    <property type="entry name" value="Sugar_transporter_CS"/>
</dbReference>
<feature type="transmembrane region" description="Helical" evidence="6">
    <location>
        <begin position="399"/>
        <end position="417"/>
    </location>
</feature>